<sequence length="203" mass="21545">MDVIGFIATMMPIALAPGASLTLALNNAVTQGARGVLRIIAGTALGIYTHAILASIGISALLLHYPVLMRVLTLLGTGYLVYLALRLIQRGWQGSAHAPASGRSLGIRTAYVANVLNIKAILLYVTVVPLFAGAAPERDRLAQSAMSFMALATVHVAIMGGWLLLTTLVLLRSARTITMRRMETTINLGGGILLLGLTLWPYL</sequence>
<dbReference type="Pfam" id="PF01810">
    <property type="entry name" value="LysE"/>
    <property type="match status" value="1"/>
</dbReference>
<keyword evidence="3 7" id="KW-0812">Transmembrane</keyword>
<dbReference type="EMBL" id="CP081864">
    <property type="protein sequence ID" value="QZN97504.1"/>
    <property type="molecule type" value="Genomic_DNA"/>
</dbReference>
<dbReference type="InterPro" id="IPR001123">
    <property type="entry name" value="LeuE-type"/>
</dbReference>
<reference evidence="8 9" key="1">
    <citation type="submission" date="2021-08" db="EMBL/GenBank/DDBJ databases">
        <title>Culture and genomic analysis of Symbiopectobacterium purcellii sp. nov. gen. nov., isolated from the leafhopper Empoasca decipiens.</title>
        <authorList>
            <person name="Nadal-Jimenez P."/>
            <person name="Siozios S."/>
            <person name="Halliday N."/>
            <person name="Camara M."/>
            <person name="Hurst G.D.D."/>
        </authorList>
    </citation>
    <scope>NUCLEOTIDE SEQUENCE [LARGE SCALE GENOMIC DNA]</scope>
    <source>
        <strain evidence="8 9">SyEd1</strain>
    </source>
</reference>
<evidence type="ECO:0000256" key="4">
    <source>
        <dbReference type="ARBA" id="ARBA00022970"/>
    </source>
</evidence>
<dbReference type="PANTHER" id="PTHR30086:SF20">
    <property type="entry name" value="ARGININE EXPORTER PROTEIN ARGO-RELATED"/>
    <property type="match status" value="1"/>
</dbReference>
<name>A0ABX9AQN3_9ENTR</name>
<dbReference type="Proteomes" id="UP000825886">
    <property type="component" value="Chromosome"/>
</dbReference>
<comment type="subcellular location">
    <subcellularLocation>
        <location evidence="1">Cell membrane</location>
        <topology evidence="1">Multi-pass membrane protein</topology>
    </subcellularLocation>
</comment>
<dbReference type="PANTHER" id="PTHR30086">
    <property type="entry name" value="ARGININE EXPORTER PROTEIN ARGO"/>
    <property type="match status" value="1"/>
</dbReference>
<keyword evidence="6 7" id="KW-0472">Membrane</keyword>
<evidence type="ECO:0000256" key="7">
    <source>
        <dbReference type="SAM" id="Phobius"/>
    </source>
</evidence>
<proteinExistence type="predicted"/>
<feature type="transmembrane region" description="Helical" evidence="7">
    <location>
        <begin position="6"/>
        <end position="25"/>
    </location>
</feature>
<feature type="transmembrane region" description="Helical" evidence="7">
    <location>
        <begin position="144"/>
        <end position="172"/>
    </location>
</feature>
<evidence type="ECO:0000256" key="2">
    <source>
        <dbReference type="ARBA" id="ARBA00022475"/>
    </source>
</evidence>
<keyword evidence="9" id="KW-1185">Reference proteome</keyword>
<dbReference type="RefSeq" id="WP_222160541.1">
    <property type="nucleotide sequence ID" value="NZ_CP081864.1"/>
</dbReference>
<accession>A0ABX9AQN3</accession>
<feature type="transmembrane region" description="Helical" evidence="7">
    <location>
        <begin position="37"/>
        <end position="61"/>
    </location>
</feature>
<keyword evidence="5 7" id="KW-1133">Transmembrane helix</keyword>
<protein>
    <submittedName>
        <fullName evidence="8">LysE family translocator</fullName>
    </submittedName>
</protein>
<feature type="transmembrane region" description="Helical" evidence="7">
    <location>
        <begin position="184"/>
        <end position="202"/>
    </location>
</feature>
<feature type="transmembrane region" description="Helical" evidence="7">
    <location>
        <begin position="67"/>
        <end position="88"/>
    </location>
</feature>
<gene>
    <name evidence="8" type="ORF">K6K13_09360</name>
</gene>
<evidence type="ECO:0000313" key="9">
    <source>
        <dbReference type="Proteomes" id="UP000825886"/>
    </source>
</evidence>
<evidence type="ECO:0000256" key="3">
    <source>
        <dbReference type="ARBA" id="ARBA00022692"/>
    </source>
</evidence>
<keyword evidence="4" id="KW-0029">Amino-acid transport</keyword>
<evidence type="ECO:0000256" key="5">
    <source>
        <dbReference type="ARBA" id="ARBA00022989"/>
    </source>
</evidence>
<organism evidence="8 9">
    <name type="scientific">Symbiopectobacterium purcellii</name>
    <dbReference type="NCBI Taxonomy" id="2871826"/>
    <lineage>
        <taxon>Bacteria</taxon>
        <taxon>Pseudomonadati</taxon>
        <taxon>Pseudomonadota</taxon>
        <taxon>Gammaproteobacteria</taxon>
        <taxon>Enterobacterales</taxon>
        <taxon>Enterobacteriaceae</taxon>
    </lineage>
</organism>
<evidence type="ECO:0000256" key="1">
    <source>
        <dbReference type="ARBA" id="ARBA00004651"/>
    </source>
</evidence>
<evidence type="ECO:0000256" key="6">
    <source>
        <dbReference type="ARBA" id="ARBA00023136"/>
    </source>
</evidence>
<evidence type="ECO:0000313" key="8">
    <source>
        <dbReference type="EMBL" id="QZN97504.1"/>
    </source>
</evidence>
<keyword evidence="2" id="KW-1003">Cell membrane</keyword>
<feature type="transmembrane region" description="Helical" evidence="7">
    <location>
        <begin position="109"/>
        <end position="132"/>
    </location>
</feature>
<keyword evidence="4" id="KW-0813">Transport</keyword>